<sequence length="592" mass="66483">MSKLIAQTLPEADKLTVDPMHYYRQVLHGYYNFNCYVSEGVTRTAKFYIPEGSVYNQPTIFLAVPAARPTDEFLVDSGWKDLADQMGFYIILMEAENGAWGDDAKEIPYITALNEDVNFRPFFCAFSSKFYVYAYGETAGMVGRQSRLFPKCWAGVALLGPSGMTADELHELQTKETRVPGVKYSDVQMPVWLSAPVQDDDFNRQLAYYQAANHSVDTPEEVDGHKLWAPKAGGTIDEHWCSAVVTDTADWEMCLSAGYSRTIWQTVFCGVARFPGNANGALRRNEPIEARGFQSFTAPVAGGYYEDGHDVYQRQWYVYQPETVDPAKPSPLVFVFHGAGGSSDEIADRTGWGELAKKYGFTILCPMASVPNRVRHVTNMVTNEMFRAMWNTGAPQPDRPADLLFVDYLYDWVTSHYNIDKSRVYASGQSSGGMMSWACASYRPDLFAATAPVSAKTPNIETEPLPFVDGSIIPVMSNLGLLDGMFKGGFGTPDARMLIERWHDAFHLAENWDSYTYDDGGKNCSFQNGLFTNYIYRNSQGVPILRCVEAATKTHAVWPSECEMAWTEFMRDFSKDPDTKELYYKGEKVVLD</sequence>
<gene>
    <name evidence="3" type="ORF">H9771_01725</name>
</gene>
<reference evidence="3" key="2">
    <citation type="submission" date="2021-04" db="EMBL/GenBank/DDBJ databases">
        <authorList>
            <person name="Gilroy R."/>
        </authorList>
    </citation>
    <scope>NUCLEOTIDE SEQUENCE</scope>
    <source>
        <strain evidence="3">ChiHjej9B8-13557</strain>
    </source>
</reference>
<dbReference type="PANTHER" id="PTHR43037:SF5">
    <property type="entry name" value="FERULOYL ESTERASE"/>
    <property type="match status" value="1"/>
</dbReference>
<dbReference type="InterPro" id="IPR000801">
    <property type="entry name" value="Esterase-like"/>
</dbReference>
<keyword evidence="2" id="KW-0378">Hydrolase</keyword>
<dbReference type="EMBL" id="DWXX01000033">
    <property type="protein sequence ID" value="HJB58374.1"/>
    <property type="molecule type" value="Genomic_DNA"/>
</dbReference>
<protein>
    <submittedName>
        <fullName evidence="3">Prolyl oligopeptidase family serine peptidase</fullName>
    </submittedName>
</protein>
<dbReference type="GO" id="GO:0016787">
    <property type="term" value="F:hydrolase activity"/>
    <property type="evidence" value="ECO:0007669"/>
    <property type="project" value="UniProtKB-KW"/>
</dbReference>
<dbReference type="AlphaFoldDB" id="A0A9D2MEA9"/>
<dbReference type="InterPro" id="IPR050955">
    <property type="entry name" value="Plant_Biomass_Hydrol_Est"/>
</dbReference>
<dbReference type="InterPro" id="IPR029058">
    <property type="entry name" value="AB_hydrolase_fold"/>
</dbReference>
<accession>A0A9D2MEA9</accession>
<evidence type="ECO:0000313" key="3">
    <source>
        <dbReference type="EMBL" id="HJB58374.1"/>
    </source>
</evidence>
<keyword evidence="1" id="KW-0732">Signal</keyword>
<comment type="caution">
    <text evidence="3">The sequence shown here is derived from an EMBL/GenBank/DDBJ whole genome shotgun (WGS) entry which is preliminary data.</text>
</comment>
<dbReference type="SUPFAM" id="SSF53474">
    <property type="entry name" value="alpha/beta-Hydrolases"/>
    <property type="match status" value="1"/>
</dbReference>
<evidence type="ECO:0000256" key="2">
    <source>
        <dbReference type="ARBA" id="ARBA00022801"/>
    </source>
</evidence>
<dbReference type="PANTHER" id="PTHR43037">
    <property type="entry name" value="UNNAMED PRODUCT-RELATED"/>
    <property type="match status" value="1"/>
</dbReference>
<proteinExistence type="predicted"/>
<name>A0A9D2MEA9_9FIRM</name>
<dbReference type="Pfam" id="PF00756">
    <property type="entry name" value="Esterase"/>
    <property type="match status" value="1"/>
</dbReference>
<evidence type="ECO:0000256" key="1">
    <source>
        <dbReference type="ARBA" id="ARBA00022729"/>
    </source>
</evidence>
<organism evidence="3 4">
    <name type="scientific">Candidatus Faecalibacterium faecipullorum</name>
    <dbReference type="NCBI Taxonomy" id="2838578"/>
    <lineage>
        <taxon>Bacteria</taxon>
        <taxon>Bacillati</taxon>
        <taxon>Bacillota</taxon>
        <taxon>Clostridia</taxon>
        <taxon>Eubacteriales</taxon>
        <taxon>Oscillospiraceae</taxon>
        <taxon>Faecalibacterium</taxon>
    </lineage>
</organism>
<dbReference type="Gene3D" id="3.40.50.1820">
    <property type="entry name" value="alpha/beta hydrolase"/>
    <property type="match status" value="1"/>
</dbReference>
<dbReference type="Proteomes" id="UP000824211">
    <property type="component" value="Unassembled WGS sequence"/>
</dbReference>
<evidence type="ECO:0000313" key="4">
    <source>
        <dbReference type="Proteomes" id="UP000824211"/>
    </source>
</evidence>
<reference evidence="3" key="1">
    <citation type="journal article" date="2021" name="PeerJ">
        <title>Extensive microbial diversity within the chicken gut microbiome revealed by metagenomics and culture.</title>
        <authorList>
            <person name="Gilroy R."/>
            <person name="Ravi A."/>
            <person name="Getino M."/>
            <person name="Pursley I."/>
            <person name="Horton D.L."/>
            <person name="Alikhan N.F."/>
            <person name="Baker D."/>
            <person name="Gharbi K."/>
            <person name="Hall N."/>
            <person name="Watson M."/>
            <person name="Adriaenssens E.M."/>
            <person name="Foster-Nyarko E."/>
            <person name="Jarju S."/>
            <person name="Secka A."/>
            <person name="Antonio M."/>
            <person name="Oren A."/>
            <person name="Chaudhuri R.R."/>
            <person name="La Ragione R."/>
            <person name="Hildebrand F."/>
            <person name="Pallen M.J."/>
        </authorList>
    </citation>
    <scope>NUCLEOTIDE SEQUENCE</scope>
    <source>
        <strain evidence="3">ChiHjej9B8-13557</strain>
    </source>
</reference>